<reference evidence="1" key="2">
    <citation type="submission" date="2023-05" db="EMBL/GenBank/DDBJ databases">
        <authorList>
            <consortium name="Lawrence Berkeley National Laboratory"/>
            <person name="Steindorff A."/>
            <person name="Hensen N."/>
            <person name="Bonometti L."/>
            <person name="Westerberg I."/>
            <person name="Brannstrom I.O."/>
            <person name="Guillou S."/>
            <person name="Cros-Aarteil S."/>
            <person name="Calhoun S."/>
            <person name="Haridas S."/>
            <person name="Kuo A."/>
            <person name="Mondo S."/>
            <person name="Pangilinan J."/>
            <person name="Riley R."/>
            <person name="Labutti K."/>
            <person name="Andreopoulos B."/>
            <person name="Lipzen A."/>
            <person name="Chen C."/>
            <person name="Yanf M."/>
            <person name="Daum C."/>
            <person name="Ng V."/>
            <person name="Clum A."/>
            <person name="Ohm R."/>
            <person name="Martin F."/>
            <person name="Silar P."/>
            <person name="Natvig D."/>
            <person name="Lalanne C."/>
            <person name="Gautier V."/>
            <person name="Ament-Velasquez S.L."/>
            <person name="Kruys A."/>
            <person name="Hutchinson M.I."/>
            <person name="Powell A.J."/>
            <person name="Barry K."/>
            <person name="Miller A.N."/>
            <person name="Grigoriev I.V."/>
            <person name="Debuchy R."/>
            <person name="Gladieux P."/>
            <person name="Thoren M.H."/>
            <person name="Johannesson H."/>
        </authorList>
    </citation>
    <scope>NUCLEOTIDE SEQUENCE</scope>
    <source>
        <strain evidence="1">PSN309</strain>
    </source>
</reference>
<name>A0AAN7AKH4_9PEZI</name>
<sequence>MPPYPTLVHSFPVFPSPRLPSPPSSTLQAYEHIFFSSPSPSHKNALIFIGGLGDGPHGVPYVRSLASFLASLNFSVFEIRLTSSFSGWGYSSLRQDAAEIQALVSYLRKGLGKEKVVLMGHSTGCQDCLEYVLNSGAHPSPSEGQDKGLKVDGIILQGPVSDREAIKMSVDPTEREVSLKHAEEMKNKEEVMPGDKMPEGWRGTPVTAYRWGSLAGVGGDDDFFSSDLPDSTLAKIWGGLGTKRTPTLILPSEKDEWVSDSLDVEAMIETWEDFYSQAVTDGQKGSTAWFESGLIPGANHRVENNPEGEKFLCKRVKEFIESGVLHEG</sequence>
<dbReference type="PANTHER" id="PTHR31591">
    <property type="entry name" value="UPF0613 PROTEIN PB24D3.06C"/>
    <property type="match status" value="1"/>
</dbReference>
<dbReference type="SUPFAM" id="SSF53474">
    <property type="entry name" value="alpha/beta-Hydrolases"/>
    <property type="match status" value="1"/>
</dbReference>
<keyword evidence="2" id="KW-1185">Reference proteome</keyword>
<dbReference type="Proteomes" id="UP001302126">
    <property type="component" value="Unassembled WGS sequence"/>
</dbReference>
<evidence type="ECO:0000313" key="2">
    <source>
        <dbReference type="Proteomes" id="UP001302126"/>
    </source>
</evidence>
<dbReference type="AlphaFoldDB" id="A0AAN7AKH4"/>
<dbReference type="Pfam" id="PF08538">
    <property type="entry name" value="DUF1749"/>
    <property type="match status" value="1"/>
</dbReference>
<dbReference type="PANTHER" id="PTHR31591:SF7">
    <property type="entry name" value="DUF1749-DOMAIN-CONTAINING PROTEIN"/>
    <property type="match status" value="1"/>
</dbReference>
<proteinExistence type="predicted"/>
<evidence type="ECO:0000313" key="1">
    <source>
        <dbReference type="EMBL" id="KAK4190044.1"/>
    </source>
</evidence>
<dbReference type="EMBL" id="MU864369">
    <property type="protein sequence ID" value="KAK4190044.1"/>
    <property type="molecule type" value="Genomic_DNA"/>
</dbReference>
<accession>A0AAN7AKH4</accession>
<gene>
    <name evidence="1" type="ORF">QBC35DRAFT_491156</name>
</gene>
<comment type="caution">
    <text evidence="1">The sequence shown here is derived from an EMBL/GenBank/DDBJ whole genome shotgun (WGS) entry which is preliminary data.</text>
</comment>
<protein>
    <submittedName>
        <fullName evidence="1">Uncharacterized protein</fullName>
    </submittedName>
</protein>
<organism evidence="1 2">
    <name type="scientific">Podospora australis</name>
    <dbReference type="NCBI Taxonomy" id="1536484"/>
    <lineage>
        <taxon>Eukaryota</taxon>
        <taxon>Fungi</taxon>
        <taxon>Dikarya</taxon>
        <taxon>Ascomycota</taxon>
        <taxon>Pezizomycotina</taxon>
        <taxon>Sordariomycetes</taxon>
        <taxon>Sordariomycetidae</taxon>
        <taxon>Sordariales</taxon>
        <taxon>Podosporaceae</taxon>
        <taxon>Podospora</taxon>
    </lineage>
</organism>
<dbReference type="InterPro" id="IPR013744">
    <property type="entry name" value="SidJ"/>
</dbReference>
<reference evidence="1" key="1">
    <citation type="journal article" date="2023" name="Mol. Phylogenet. Evol.">
        <title>Genome-scale phylogeny and comparative genomics of the fungal order Sordariales.</title>
        <authorList>
            <person name="Hensen N."/>
            <person name="Bonometti L."/>
            <person name="Westerberg I."/>
            <person name="Brannstrom I.O."/>
            <person name="Guillou S."/>
            <person name="Cros-Aarteil S."/>
            <person name="Calhoun S."/>
            <person name="Haridas S."/>
            <person name="Kuo A."/>
            <person name="Mondo S."/>
            <person name="Pangilinan J."/>
            <person name="Riley R."/>
            <person name="LaButti K."/>
            <person name="Andreopoulos B."/>
            <person name="Lipzen A."/>
            <person name="Chen C."/>
            <person name="Yan M."/>
            <person name="Daum C."/>
            <person name="Ng V."/>
            <person name="Clum A."/>
            <person name="Steindorff A."/>
            <person name="Ohm R.A."/>
            <person name="Martin F."/>
            <person name="Silar P."/>
            <person name="Natvig D.O."/>
            <person name="Lalanne C."/>
            <person name="Gautier V."/>
            <person name="Ament-Velasquez S.L."/>
            <person name="Kruys A."/>
            <person name="Hutchinson M.I."/>
            <person name="Powell A.J."/>
            <person name="Barry K."/>
            <person name="Miller A.N."/>
            <person name="Grigoriev I.V."/>
            <person name="Debuchy R."/>
            <person name="Gladieux P."/>
            <person name="Hiltunen Thoren M."/>
            <person name="Johannesson H."/>
        </authorList>
    </citation>
    <scope>NUCLEOTIDE SEQUENCE</scope>
    <source>
        <strain evidence="1">PSN309</strain>
    </source>
</reference>
<dbReference type="InterPro" id="IPR029058">
    <property type="entry name" value="AB_hydrolase_fold"/>
</dbReference>
<dbReference type="Gene3D" id="3.40.50.1820">
    <property type="entry name" value="alpha/beta hydrolase"/>
    <property type="match status" value="1"/>
</dbReference>